<reference evidence="8 9" key="1">
    <citation type="submission" date="2023-07" db="EMBL/GenBank/DDBJ databases">
        <title>Sorghum-associated microbial communities from plants grown in Nebraska, USA.</title>
        <authorList>
            <person name="Schachtman D."/>
        </authorList>
    </citation>
    <scope>NUCLEOTIDE SEQUENCE [LARGE SCALE GENOMIC DNA]</scope>
    <source>
        <strain evidence="8 9">BE248</strain>
    </source>
</reference>
<dbReference type="PANTHER" id="PTHR23501">
    <property type="entry name" value="MAJOR FACILITATOR SUPERFAMILY"/>
    <property type="match status" value="1"/>
</dbReference>
<evidence type="ECO:0000313" key="9">
    <source>
        <dbReference type="Proteomes" id="UP001257739"/>
    </source>
</evidence>
<feature type="transmembrane region" description="Helical" evidence="6">
    <location>
        <begin position="393"/>
        <end position="415"/>
    </location>
</feature>
<feature type="transmembrane region" description="Helical" evidence="6">
    <location>
        <begin position="551"/>
        <end position="570"/>
    </location>
</feature>
<feature type="transmembrane region" description="Helical" evidence="6">
    <location>
        <begin position="487"/>
        <end position="513"/>
    </location>
</feature>
<keyword evidence="9" id="KW-1185">Reference proteome</keyword>
<proteinExistence type="predicted"/>
<dbReference type="PROSITE" id="PS50850">
    <property type="entry name" value="MFS"/>
    <property type="match status" value="1"/>
</dbReference>
<keyword evidence="2" id="KW-0813">Transport</keyword>
<evidence type="ECO:0000256" key="6">
    <source>
        <dbReference type="SAM" id="Phobius"/>
    </source>
</evidence>
<evidence type="ECO:0000256" key="1">
    <source>
        <dbReference type="ARBA" id="ARBA00004429"/>
    </source>
</evidence>
<dbReference type="PRINTS" id="PR01036">
    <property type="entry name" value="TCRTETB"/>
</dbReference>
<dbReference type="Proteomes" id="UP001257739">
    <property type="component" value="Unassembled WGS sequence"/>
</dbReference>
<feature type="transmembrane region" description="Helical" evidence="6">
    <location>
        <begin position="422"/>
        <end position="441"/>
    </location>
</feature>
<feature type="transmembrane region" description="Helical" evidence="6">
    <location>
        <begin position="172"/>
        <end position="188"/>
    </location>
</feature>
<evidence type="ECO:0000259" key="7">
    <source>
        <dbReference type="PROSITE" id="PS50850"/>
    </source>
</evidence>
<feature type="transmembrane region" description="Helical" evidence="6">
    <location>
        <begin position="357"/>
        <end position="381"/>
    </location>
</feature>
<dbReference type="InterPro" id="IPR011701">
    <property type="entry name" value="MFS"/>
</dbReference>
<dbReference type="InterPro" id="IPR036259">
    <property type="entry name" value="MFS_trans_sf"/>
</dbReference>
<feature type="transmembrane region" description="Helical" evidence="6">
    <location>
        <begin position="289"/>
        <end position="307"/>
    </location>
</feature>
<dbReference type="InterPro" id="IPR020846">
    <property type="entry name" value="MFS_dom"/>
</dbReference>
<feature type="transmembrane region" description="Helical" evidence="6">
    <location>
        <begin position="319"/>
        <end position="336"/>
    </location>
</feature>
<organism evidence="8 9">
    <name type="scientific">Aeromicrobium panaciterrae</name>
    <dbReference type="NCBI Taxonomy" id="363861"/>
    <lineage>
        <taxon>Bacteria</taxon>
        <taxon>Bacillati</taxon>
        <taxon>Actinomycetota</taxon>
        <taxon>Actinomycetes</taxon>
        <taxon>Propionibacteriales</taxon>
        <taxon>Nocardioidaceae</taxon>
        <taxon>Aeromicrobium</taxon>
    </lineage>
</organism>
<evidence type="ECO:0000256" key="4">
    <source>
        <dbReference type="ARBA" id="ARBA00022989"/>
    </source>
</evidence>
<evidence type="ECO:0000256" key="2">
    <source>
        <dbReference type="ARBA" id="ARBA00022448"/>
    </source>
</evidence>
<comment type="caution">
    <text evidence="8">The sequence shown here is derived from an EMBL/GenBank/DDBJ whole genome shotgun (WGS) entry which is preliminary data.</text>
</comment>
<feature type="domain" description="Major facilitator superfamily (MFS) profile" evidence="7">
    <location>
        <begin position="14"/>
        <end position="574"/>
    </location>
</feature>
<dbReference type="SUPFAM" id="SSF103473">
    <property type="entry name" value="MFS general substrate transporter"/>
    <property type="match status" value="1"/>
</dbReference>
<evidence type="ECO:0000313" key="8">
    <source>
        <dbReference type="EMBL" id="MDR7087067.1"/>
    </source>
</evidence>
<evidence type="ECO:0000256" key="3">
    <source>
        <dbReference type="ARBA" id="ARBA00022692"/>
    </source>
</evidence>
<dbReference type="PANTHER" id="PTHR23501:SF191">
    <property type="entry name" value="VACUOLAR BASIC AMINO ACID TRANSPORTER 4"/>
    <property type="match status" value="1"/>
</dbReference>
<accession>A0ABU1UPG5</accession>
<feature type="transmembrane region" description="Helical" evidence="6">
    <location>
        <begin position="83"/>
        <end position="102"/>
    </location>
</feature>
<protein>
    <submittedName>
        <fullName evidence="8">MFS family permease</fullName>
    </submittedName>
</protein>
<comment type="subcellular location">
    <subcellularLocation>
        <location evidence="1">Cell inner membrane</location>
        <topology evidence="1">Multi-pass membrane protein</topology>
    </subcellularLocation>
</comment>
<keyword evidence="3 6" id="KW-0812">Transmembrane</keyword>
<dbReference type="Gene3D" id="1.20.1250.20">
    <property type="entry name" value="MFS general substrate transporter like domains"/>
    <property type="match status" value="2"/>
</dbReference>
<feature type="transmembrane region" description="Helical" evidence="6">
    <location>
        <begin position="53"/>
        <end position="71"/>
    </location>
</feature>
<feature type="transmembrane region" description="Helical" evidence="6">
    <location>
        <begin position="142"/>
        <end position="166"/>
    </location>
</feature>
<feature type="transmembrane region" description="Helical" evidence="6">
    <location>
        <begin position="248"/>
        <end position="268"/>
    </location>
</feature>
<dbReference type="RefSeq" id="WP_309970079.1">
    <property type="nucleotide sequence ID" value="NZ_JAVDWH010000001.1"/>
</dbReference>
<dbReference type="EMBL" id="JAVDWH010000001">
    <property type="protein sequence ID" value="MDR7087067.1"/>
    <property type="molecule type" value="Genomic_DNA"/>
</dbReference>
<feature type="transmembrane region" description="Helical" evidence="6">
    <location>
        <begin position="12"/>
        <end position="33"/>
    </location>
</feature>
<feature type="transmembrane region" description="Helical" evidence="6">
    <location>
        <begin position="453"/>
        <end position="475"/>
    </location>
</feature>
<sequence length="581" mass="60629">MTTGEGTRPASRVLLGLAAVAIAFAAADTYVVVLALPDMMSSTGLELDELQRAAPIVSGFLLGYVAVLPLIGRISDLRGRVPVLLGSLAVFAVGSLITAAAYNLETIVTGRLIQGIGGGGLIPPTLALVADMWPPKRRGLPLGIVGAVQELGSVVGPLYGAVVLAFGDWRDIFWLNCAIGLVLAAAMLRHRDPVGPGAVRVAGRDYLGMALAALTLAGLTLVMLEPLRLTQGVTVGRAFLPVTGDSRWLTPLALTTGGLFLLFLLRQVTARYPLIGWRGWGALARETDIWGALLLTVGLGAVILTFASAEPEKAAISSQAPWLLPLAAAAFIGFFLRQQRAERPLIPRGALSSRPAWGALAVSFFIGAALIAALVDIPFFARLTVYRDSQLDAALVLVRFLIALPIGAVLGGWLLRRVPAWVLTPIAMVLSAVAFLHMATWDATSLNHETETLSLVLGGLGFGLAIAPVNAALLAHTADAVHGVTSALLIVARMVGMLLGISALTTIGLRAFYAASDKIAPAEELCDGVAAACKAYKDAVRDAGITQLHTVFVGAAVCALIAAVLALVLLRDTNDRTVDAD</sequence>
<feature type="transmembrane region" description="Helical" evidence="6">
    <location>
        <begin position="108"/>
        <end position="130"/>
    </location>
</feature>
<evidence type="ECO:0000256" key="5">
    <source>
        <dbReference type="ARBA" id="ARBA00023136"/>
    </source>
</evidence>
<gene>
    <name evidence="8" type="ORF">J2X11_001906</name>
</gene>
<dbReference type="Pfam" id="PF07690">
    <property type="entry name" value="MFS_1"/>
    <property type="match status" value="1"/>
</dbReference>
<feature type="transmembrane region" description="Helical" evidence="6">
    <location>
        <begin position="209"/>
        <end position="228"/>
    </location>
</feature>
<keyword evidence="4 6" id="KW-1133">Transmembrane helix</keyword>
<name>A0ABU1UPG5_9ACTN</name>
<keyword evidence="5 6" id="KW-0472">Membrane</keyword>